<dbReference type="InterPro" id="IPR008181">
    <property type="entry name" value="dUTPase"/>
</dbReference>
<comment type="pathway">
    <text evidence="1">Pyrimidine metabolism; dUMP biosynthesis; dUMP from dCTP (dUTP route): step 2/2.</text>
</comment>
<evidence type="ECO:0000256" key="4">
    <source>
        <dbReference type="ARBA" id="ARBA00023080"/>
    </source>
</evidence>
<evidence type="ECO:0000313" key="6">
    <source>
        <dbReference type="EMBL" id="KAG6523809.1"/>
    </source>
</evidence>
<dbReference type="GO" id="GO:0004170">
    <property type="term" value="F:dUTP diphosphatase activity"/>
    <property type="evidence" value="ECO:0007669"/>
    <property type="project" value="UniProtKB-EC"/>
</dbReference>
<dbReference type="PANTHER" id="PTHR11241:SF0">
    <property type="entry name" value="DEOXYURIDINE 5'-TRIPHOSPHATE NUCLEOTIDOHYDROLASE"/>
    <property type="match status" value="1"/>
</dbReference>
<keyword evidence="4" id="KW-0546">Nucleotide metabolism</keyword>
<sequence>MIIEEFLDRIPQGIPGGTWYEFYGTDSEQNDEQQNDEQQNSDANNWVSETSQLTTEISNLNIHQNTEPMEEQEAAHVQTEQILEQLEYPIFRKLVQNSSKEKAFASTSDSAISHYRQPNEPLMGQINYPPAQGTTPQFTDNGPYKGKFKGKALDHQAWTLPSAQQTTGAMLVLPEDIGKEVGATFEFLKIRRLTETAKIPERRTKGAAGFDIFLDEAVNIPARDRKLVKTGICLEFPEGHYARLAVRSGASSQLKLDVGAGVIDAPDLNANLA</sequence>
<dbReference type="EMBL" id="JACMSC010000004">
    <property type="protein sequence ID" value="KAG6523809.1"/>
    <property type="molecule type" value="Genomic_DNA"/>
</dbReference>
<organism evidence="6 7">
    <name type="scientific">Zingiber officinale</name>
    <name type="common">Ginger</name>
    <name type="synonym">Amomum zingiber</name>
    <dbReference type="NCBI Taxonomy" id="94328"/>
    <lineage>
        <taxon>Eukaryota</taxon>
        <taxon>Viridiplantae</taxon>
        <taxon>Streptophyta</taxon>
        <taxon>Embryophyta</taxon>
        <taxon>Tracheophyta</taxon>
        <taxon>Spermatophyta</taxon>
        <taxon>Magnoliopsida</taxon>
        <taxon>Liliopsida</taxon>
        <taxon>Zingiberales</taxon>
        <taxon>Zingiberaceae</taxon>
        <taxon>Zingiber</taxon>
    </lineage>
</organism>
<accession>A0A8J5HMT0</accession>
<evidence type="ECO:0000256" key="2">
    <source>
        <dbReference type="ARBA" id="ARBA00006581"/>
    </source>
</evidence>
<evidence type="ECO:0000259" key="5">
    <source>
        <dbReference type="Pfam" id="PF00692"/>
    </source>
</evidence>
<evidence type="ECO:0000256" key="1">
    <source>
        <dbReference type="ARBA" id="ARBA00005142"/>
    </source>
</evidence>
<reference evidence="6 7" key="1">
    <citation type="submission" date="2020-08" db="EMBL/GenBank/DDBJ databases">
        <title>Plant Genome Project.</title>
        <authorList>
            <person name="Zhang R.-G."/>
        </authorList>
    </citation>
    <scope>NUCLEOTIDE SEQUENCE [LARGE SCALE GENOMIC DNA]</scope>
    <source>
        <tissue evidence="6">Rhizome</tissue>
    </source>
</reference>
<dbReference type="AlphaFoldDB" id="A0A8J5HMT0"/>
<dbReference type="GO" id="GO:0046081">
    <property type="term" value="P:dUTP catabolic process"/>
    <property type="evidence" value="ECO:0007669"/>
    <property type="project" value="InterPro"/>
</dbReference>
<protein>
    <recommendedName>
        <fullName evidence="3">dUTP diphosphatase</fullName>
        <ecNumber evidence="3">3.6.1.23</ecNumber>
    </recommendedName>
</protein>
<dbReference type="EC" id="3.6.1.23" evidence="3"/>
<dbReference type="Pfam" id="PF00692">
    <property type="entry name" value="dUTPase"/>
    <property type="match status" value="1"/>
</dbReference>
<feature type="domain" description="dUTPase-like" evidence="5">
    <location>
        <begin position="197"/>
        <end position="265"/>
    </location>
</feature>
<dbReference type="InterPro" id="IPR029054">
    <property type="entry name" value="dUTPase-like"/>
</dbReference>
<dbReference type="Proteomes" id="UP000734854">
    <property type="component" value="Unassembled WGS sequence"/>
</dbReference>
<dbReference type="InterPro" id="IPR036157">
    <property type="entry name" value="dUTPase-like_sf"/>
</dbReference>
<proteinExistence type="inferred from homology"/>
<dbReference type="GO" id="GO:0000287">
    <property type="term" value="F:magnesium ion binding"/>
    <property type="evidence" value="ECO:0007669"/>
    <property type="project" value="InterPro"/>
</dbReference>
<name>A0A8J5HMT0_ZINOF</name>
<dbReference type="SUPFAM" id="SSF51283">
    <property type="entry name" value="dUTPase-like"/>
    <property type="match status" value="1"/>
</dbReference>
<comment type="similarity">
    <text evidence="2">Belongs to the dUTPase family.</text>
</comment>
<evidence type="ECO:0000313" key="7">
    <source>
        <dbReference type="Proteomes" id="UP000734854"/>
    </source>
</evidence>
<dbReference type="GO" id="GO:0006226">
    <property type="term" value="P:dUMP biosynthetic process"/>
    <property type="evidence" value="ECO:0007669"/>
    <property type="project" value="InterPro"/>
</dbReference>
<keyword evidence="7" id="KW-1185">Reference proteome</keyword>
<comment type="caution">
    <text evidence="6">The sequence shown here is derived from an EMBL/GenBank/DDBJ whole genome shotgun (WGS) entry which is preliminary data.</text>
</comment>
<gene>
    <name evidence="6" type="ORF">ZIOFF_013696</name>
</gene>
<dbReference type="PANTHER" id="PTHR11241">
    <property type="entry name" value="DEOXYURIDINE 5'-TRIPHOSPHATE NUCLEOTIDOHYDROLASE"/>
    <property type="match status" value="1"/>
</dbReference>
<dbReference type="Gene3D" id="2.70.40.10">
    <property type="match status" value="1"/>
</dbReference>
<evidence type="ECO:0000256" key="3">
    <source>
        <dbReference type="ARBA" id="ARBA00012379"/>
    </source>
</evidence>